<keyword evidence="3" id="KW-1185">Reference proteome</keyword>
<dbReference type="EMBL" id="AOIO01000041">
    <property type="protein sequence ID" value="ELY97361.1"/>
    <property type="molecule type" value="Genomic_DNA"/>
</dbReference>
<proteinExistence type="predicted"/>
<dbReference type="PROSITE" id="PS50035">
    <property type="entry name" value="PLD"/>
    <property type="match status" value="1"/>
</dbReference>
<name>M0AG47_NATA1</name>
<dbReference type="Gene3D" id="3.30.870.10">
    <property type="entry name" value="Endonuclease Chain A"/>
    <property type="match status" value="1"/>
</dbReference>
<dbReference type="CDD" id="cd09117">
    <property type="entry name" value="PLDc_Bfil_DEXD_like"/>
    <property type="match status" value="1"/>
</dbReference>
<dbReference type="AlphaFoldDB" id="M0AG47"/>
<organism evidence="2 3">
    <name type="scientific">Natrialba asiatica (strain ATCC 700177 / DSM 12278 / JCM 9576 / FERM P-10747 / NBRC 102637 / 172P1)</name>
    <dbReference type="NCBI Taxonomy" id="29540"/>
    <lineage>
        <taxon>Archaea</taxon>
        <taxon>Methanobacteriati</taxon>
        <taxon>Methanobacteriota</taxon>
        <taxon>Stenosarchaea group</taxon>
        <taxon>Halobacteria</taxon>
        <taxon>Halobacteriales</taxon>
        <taxon>Natrialbaceae</taxon>
        <taxon>Natrialba</taxon>
    </lineage>
</organism>
<evidence type="ECO:0000259" key="1">
    <source>
        <dbReference type="PROSITE" id="PS50035"/>
    </source>
</evidence>
<protein>
    <submittedName>
        <fullName evidence="2">Tyrosyl-DNA phosphodiesterase</fullName>
    </submittedName>
</protein>
<evidence type="ECO:0000313" key="3">
    <source>
        <dbReference type="Proteomes" id="UP000011554"/>
    </source>
</evidence>
<feature type="domain" description="PLD phosphodiesterase" evidence="1">
    <location>
        <begin position="127"/>
        <end position="158"/>
    </location>
</feature>
<dbReference type="InterPro" id="IPR001736">
    <property type="entry name" value="PLipase_D/transphosphatidylase"/>
</dbReference>
<gene>
    <name evidence="2" type="ORF">C481_19951</name>
</gene>
<dbReference type="PATRIC" id="fig|29540.5.peg.4060"/>
<dbReference type="Proteomes" id="UP000011554">
    <property type="component" value="Unassembled WGS sequence"/>
</dbReference>
<dbReference type="SUPFAM" id="SSF56024">
    <property type="entry name" value="Phospholipase D/nuclease"/>
    <property type="match status" value="1"/>
</dbReference>
<dbReference type="InterPro" id="IPR025202">
    <property type="entry name" value="PLD-like_dom"/>
</dbReference>
<evidence type="ECO:0000313" key="2">
    <source>
        <dbReference type="EMBL" id="ELY97361.1"/>
    </source>
</evidence>
<reference evidence="2 3" key="1">
    <citation type="journal article" date="2014" name="PLoS Genet.">
        <title>Phylogenetically driven sequencing of extremely halophilic archaea reveals strategies for static and dynamic osmo-response.</title>
        <authorList>
            <person name="Becker E.A."/>
            <person name="Seitzer P.M."/>
            <person name="Tritt A."/>
            <person name="Larsen D."/>
            <person name="Krusor M."/>
            <person name="Yao A.I."/>
            <person name="Wu D."/>
            <person name="Madern D."/>
            <person name="Eisen J.A."/>
            <person name="Darling A.E."/>
            <person name="Facciotti M.T."/>
        </authorList>
    </citation>
    <scope>NUCLEOTIDE SEQUENCE [LARGE SCALE GENOMIC DNA]</scope>
    <source>
        <strain evidence="2 3">DSM 12278</strain>
    </source>
</reference>
<accession>M0AG47</accession>
<dbReference type="eggNOG" id="arCOG08888">
    <property type="taxonomic scope" value="Archaea"/>
</dbReference>
<dbReference type="GO" id="GO:0003824">
    <property type="term" value="F:catalytic activity"/>
    <property type="evidence" value="ECO:0007669"/>
    <property type="project" value="InterPro"/>
</dbReference>
<dbReference type="STRING" id="29540.C481_19951"/>
<sequence>MVSGDLTTESVQTHKSMNFSTPITVPRSDGDDTVEIEMEFAMVRSWRSFVKYFGEARAIRTVTYSQSPQIIHEVFNHEKLDIDFLEVVIGDYRQSEYRKDLQGDVDLAAQLNHLLQNEQLQLFTLDKQVTLHSKLYLIENRDGTRTLILGSPNLSKQAWEGNQTNMLVAFTTDGTSLIDTWFEKFYEAHRKQCEVFMKDLTERLDAAETPEEQTEELHLWVDGTMPSNNPTGDLHRRIVDLLDENDERIRRVNVASDPDEADEVIALATDGSGDVDPTDVGPSQQIRLSPQGLEDPVKSAKSTLTRHNVAVKPTELRGSPAGFARYMRSFNDDFPIMWLNEKEQSVRMQVDNTTLELTASPDHASEVDDALAHIESYIETIQRFGDTKYSEATMAHFYEALIYFFWAPFADYFASHYAGTPGAELDKDLPFLYIHGGNDSGKGMFIRFAIRLISNGYVAEPVEGTQFTKDAINRCRGSNTVFPFVVDDVDKGNVERDIVKTYWEGGWDGSVSFPTFIFTSNHTKPKSEFRTRMKVLDFDVMFDVTGDQREKAARIANEPNRLFSWFSHFMFEQDLSLPDRSDKLAVARDVFKQLYEFAERDEPNYFPSEGPAEDIYDHGRRVWRHAHESGLFTLETRNGVIRADFSAELESQDVWKYQKLVPATIRAEKQRARIEFSQPERFFEWTGIKPKRGFLQRLGFR</sequence>
<dbReference type="Pfam" id="PF13091">
    <property type="entry name" value="PLDc_2"/>
    <property type="match status" value="1"/>
</dbReference>
<comment type="caution">
    <text evidence="2">The sequence shown here is derived from an EMBL/GenBank/DDBJ whole genome shotgun (WGS) entry which is preliminary data.</text>
</comment>